<evidence type="ECO:0000313" key="2">
    <source>
        <dbReference type="EMBL" id="RZU51334.1"/>
    </source>
</evidence>
<dbReference type="OrthoDB" id="3432393at2"/>
<feature type="transmembrane region" description="Helical" evidence="1">
    <location>
        <begin position="20"/>
        <end position="40"/>
    </location>
</feature>
<feature type="transmembrane region" description="Helical" evidence="1">
    <location>
        <begin position="52"/>
        <end position="72"/>
    </location>
</feature>
<dbReference type="RefSeq" id="WP_130510111.1">
    <property type="nucleotide sequence ID" value="NZ_SHKY01000001.1"/>
</dbReference>
<keyword evidence="1" id="KW-1133">Transmembrane helix</keyword>
<name>A0A4Q7ZL73_9ACTN</name>
<evidence type="ECO:0000313" key="3">
    <source>
        <dbReference type="Proteomes" id="UP000292564"/>
    </source>
</evidence>
<feature type="transmembrane region" description="Helical" evidence="1">
    <location>
        <begin position="219"/>
        <end position="237"/>
    </location>
</feature>
<evidence type="ECO:0000256" key="1">
    <source>
        <dbReference type="SAM" id="Phobius"/>
    </source>
</evidence>
<feature type="transmembrane region" description="Helical" evidence="1">
    <location>
        <begin position="164"/>
        <end position="183"/>
    </location>
</feature>
<sequence>MRESLAAEWLKLRSVRSTYVLLGSVVMVTVLLAAAVGASASGAHDPVRRNDLLVGLLGYGLVIYMALSALSVSQEYSSGTIRTTFGVLPHRGFVVVVKASLLAAVCAASAAVLTPVALLVGSAAAGQALEWDGARRLLWGVPVIVGITAVIAVAVGVLVRRTAIALAIVIIWPLLIEGLTTLVPRFGPRLATLLPFTNAHFFLGDSQGLAFAWPPATGLLVFAGVAGMLLGAAVLTVRYRDV</sequence>
<keyword evidence="3" id="KW-1185">Reference proteome</keyword>
<feature type="transmembrane region" description="Helical" evidence="1">
    <location>
        <begin position="137"/>
        <end position="158"/>
    </location>
</feature>
<dbReference type="EMBL" id="SHKY01000001">
    <property type="protein sequence ID" value="RZU51334.1"/>
    <property type="molecule type" value="Genomic_DNA"/>
</dbReference>
<proteinExistence type="predicted"/>
<feature type="transmembrane region" description="Helical" evidence="1">
    <location>
        <begin position="92"/>
        <end position="125"/>
    </location>
</feature>
<keyword evidence="1" id="KW-0812">Transmembrane</keyword>
<dbReference type="AlphaFoldDB" id="A0A4Q7ZL73"/>
<reference evidence="2 3" key="1">
    <citation type="submission" date="2019-02" db="EMBL/GenBank/DDBJ databases">
        <title>Sequencing the genomes of 1000 actinobacteria strains.</title>
        <authorList>
            <person name="Klenk H.-P."/>
        </authorList>
    </citation>
    <scope>NUCLEOTIDE SEQUENCE [LARGE SCALE GENOMIC DNA]</scope>
    <source>
        <strain evidence="2 3">DSM 45162</strain>
    </source>
</reference>
<comment type="caution">
    <text evidence="2">The sequence shown here is derived from an EMBL/GenBank/DDBJ whole genome shotgun (WGS) entry which is preliminary data.</text>
</comment>
<accession>A0A4Q7ZL73</accession>
<gene>
    <name evidence="2" type="ORF">EV385_3149</name>
</gene>
<keyword evidence="1" id="KW-0472">Membrane</keyword>
<protein>
    <submittedName>
        <fullName evidence="2">ABC-2 type transport system permease protein</fullName>
    </submittedName>
</protein>
<dbReference type="Proteomes" id="UP000292564">
    <property type="component" value="Unassembled WGS sequence"/>
</dbReference>
<organism evidence="2 3">
    <name type="scientific">Krasilnikovia cinnamomea</name>
    <dbReference type="NCBI Taxonomy" id="349313"/>
    <lineage>
        <taxon>Bacteria</taxon>
        <taxon>Bacillati</taxon>
        <taxon>Actinomycetota</taxon>
        <taxon>Actinomycetes</taxon>
        <taxon>Micromonosporales</taxon>
        <taxon>Micromonosporaceae</taxon>
        <taxon>Krasilnikovia</taxon>
    </lineage>
</organism>